<evidence type="ECO:0000313" key="2">
    <source>
        <dbReference type="EMBL" id="KAI1234735.1"/>
    </source>
</evidence>
<dbReference type="EMBL" id="JADDUC020000014">
    <property type="protein sequence ID" value="KAI1234735.1"/>
    <property type="molecule type" value="Genomic_DNA"/>
</dbReference>
<name>A0A835NUM3_9PASS</name>
<gene>
    <name evidence="2" type="ORF">IHE44_0003112</name>
    <name evidence="1" type="ORF">IHE44_010642</name>
</gene>
<protein>
    <submittedName>
        <fullName evidence="1">Uncharacterized protein</fullName>
    </submittedName>
</protein>
<dbReference type="AlphaFoldDB" id="A0A835NUM3"/>
<proteinExistence type="predicted"/>
<dbReference type="EMBL" id="JADDUC010000046">
    <property type="protein sequence ID" value="KAG0121688.1"/>
    <property type="molecule type" value="Genomic_DNA"/>
</dbReference>
<reference evidence="2" key="3">
    <citation type="submission" date="2022-01" db="EMBL/GenBank/DDBJ databases">
        <authorList>
            <person name="Rubenstein D.R."/>
        </authorList>
    </citation>
    <scope>NUCLEOTIDE SEQUENCE</scope>
    <source>
        <strain evidence="2">SS15</strain>
        <tissue evidence="2">Liver</tissue>
    </source>
</reference>
<reference evidence="2 3" key="2">
    <citation type="journal article" date="2021" name="J. Hered.">
        <title>Feather Gene Expression Elucidates the Developmental Basis of Plumage Iridescence in African Starlings.</title>
        <authorList>
            <person name="Rubenstein D.R."/>
            <person name="Corvelo A."/>
            <person name="MacManes M.D."/>
            <person name="Maia R."/>
            <person name="Narzisi G."/>
            <person name="Rousaki A."/>
            <person name="Vandenabeele P."/>
            <person name="Shawkey M.D."/>
            <person name="Solomon J."/>
        </authorList>
    </citation>
    <scope>NUCLEOTIDE SEQUENCE [LARGE SCALE GENOMIC DNA]</scope>
    <source>
        <strain evidence="2">SS15</strain>
    </source>
</reference>
<comment type="caution">
    <text evidence="1">The sequence shown here is derived from an EMBL/GenBank/DDBJ whole genome shotgun (WGS) entry which is preliminary data.</text>
</comment>
<evidence type="ECO:0000313" key="3">
    <source>
        <dbReference type="Proteomes" id="UP000618051"/>
    </source>
</evidence>
<evidence type="ECO:0000313" key="1">
    <source>
        <dbReference type="EMBL" id="KAG0121688.1"/>
    </source>
</evidence>
<reference evidence="1" key="1">
    <citation type="submission" date="2020-10" db="EMBL/GenBank/DDBJ databases">
        <title>Feather gene expression reveals the developmental basis of iridescence in African starlings.</title>
        <authorList>
            <person name="Rubenstein D.R."/>
        </authorList>
    </citation>
    <scope>NUCLEOTIDE SEQUENCE</scope>
    <source>
        <strain evidence="1">SS15</strain>
        <tissue evidence="1">Liver</tissue>
    </source>
</reference>
<sequence length="352" mass="39304">MQERWKETYVLLHIPNLNQPPLPHTQLYLKSLPIQTDSFLNIALLPLDVCQIVERICMSIGQVAVGIRKVGLELNGPPVGVYGQVYQALLIVHTGKVAVHNCMIWAQTQGSQISCHSSRKKSLRILPSTAPRYRCELLGSSDCPKVHHKTEDSGMEANGFAVAVTNPLPYFSSCDFSVRSLLEEEEESPLPHKDPHPPQMVLQPNRQLRCSYTPLLSMRVGLGATAVEPRLVLISPHSSPLQRGRINADLETWCKVQVFKTLTFTCILPNTYLGFFQATQGFEQVPQVTTNTVQVLKNQNHTISFRTSDSPQTGAVVTSSWEVLDSTGLFPSVHVALFSPRDRGYKRMLQPR</sequence>
<organism evidence="1">
    <name type="scientific">Lamprotornis superbus</name>
    <dbReference type="NCBI Taxonomy" id="245042"/>
    <lineage>
        <taxon>Eukaryota</taxon>
        <taxon>Metazoa</taxon>
        <taxon>Chordata</taxon>
        <taxon>Craniata</taxon>
        <taxon>Vertebrata</taxon>
        <taxon>Euteleostomi</taxon>
        <taxon>Archelosauria</taxon>
        <taxon>Archosauria</taxon>
        <taxon>Dinosauria</taxon>
        <taxon>Saurischia</taxon>
        <taxon>Theropoda</taxon>
        <taxon>Coelurosauria</taxon>
        <taxon>Aves</taxon>
        <taxon>Neognathae</taxon>
        <taxon>Neoaves</taxon>
        <taxon>Telluraves</taxon>
        <taxon>Australaves</taxon>
        <taxon>Passeriformes</taxon>
        <taxon>Sturnidae</taxon>
        <taxon>Lamprotornis</taxon>
    </lineage>
</organism>
<accession>A0A835NUM3</accession>
<dbReference type="Proteomes" id="UP000618051">
    <property type="component" value="Unassembled WGS sequence"/>
</dbReference>
<keyword evidence="3" id="KW-1185">Reference proteome</keyword>